<accession>A0ABV0LYU9</accession>
<comment type="caution">
    <text evidence="2">The sequence shown here is derived from an EMBL/GenBank/DDBJ whole genome shotgun (WGS) entry which is preliminary data.</text>
</comment>
<dbReference type="Pfam" id="PF07470">
    <property type="entry name" value="Glyco_hydro_88"/>
    <property type="match status" value="1"/>
</dbReference>
<name>A0ABV0LYU9_9HYPH</name>
<dbReference type="SUPFAM" id="SSF48208">
    <property type="entry name" value="Six-hairpin glycosidases"/>
    <property type="match status" value="1"/>
</dbReference>
<dbReference type="RefSeq" id="WP_227704294.1">
    <property type="nucleotide sequence ID" value="NZ_JBEAAL010000003.1"/>
</dbReference>
<dbReference type="PANTHER" id="PTHR33886:SF8">
    <property type="entry name" value="UNSATURATED RHAMNOGALACTURONAN HYDROLASE (EUROFUNG)"/>
    <property type="match status" value="1"/>
</dbReference>
<dbReference type="Proteomes" id="UP001496627">
    <property type="component" value="Unassembled WGS sequence"/>
</dbReference>
<evidence type="ECO:0000313" key="2">
    <source>
        <dbReference type="EMBL" id="MEQ1404790.1"/>
    </source>
</evidence>
<dbReference type="InterPro" id="IPR008928">
    <property type="entry name" value="6-hairpin_glycosidase_sf"/>
</dbReference>
<protein>
    <submittedName>
        <fullName evidence="2">Glycoside hydrolase family 88 protein</fullName>
    </submittedName>
</protein>
<organism evidence="2 3">
    <name type="scientific">Neorhizobium phenanthreniclasticum</name>
    <dbReference type="NCBI Taxonomy" id="3157917"/>
    <lineage>
        <taxon>Bacteria</taxon>
        <taxon>Pseudomonadati</taxon>
        <taxon>Pseudomonadota</taxon>
        <taxon>Alphaproteobacteria</taxon>
        <taxon>Hyphomicrobiales</taxon>
        <taxon>Rhizobiaceae</taxon>
        <taxon>Rhizobium/Agrobacterium group</taxon>
        <taxon>Neorhizobium</taxon>
    </lineage>
</organism>
<keyword evidence="3" id="KW-1185">Reference proteome</keyword>
<dbReference type="EMBL" id="JBEAAL010000003">
    <property type="protein sequence ID" value="MEQ1404790.1"/>
    <property type="molecule type" value="Genomic_DNA"/>
</dbReference>
<dbReference type="InterPro" id="IPR052043">
    <property type="entry name" value="PolySaccharide_Degr_Enz"/>
</dbReference>
<dbReference type="InterPro" id="IPR012341">
    <property type="entry name" value="6hp_glycosidase-like_sf"/>
</dbReference>
<dbReference type="InterPro" id="IPR010905">
    <property type="entry name" value="Glyco_hydro_88"/>
</dbReference>
<dbReference type="PANTHER" id="PTHR33886">
    <property type="entry name" value="UNSATURATED RHAMNOGALACTURONAN HYDROLASE (EUROFUNG)"/>
    <property type="match status" value="1"/>
</dbReference>
<proteinExistence type="predicted"/>
<keyword evidence="1 2" id="KW-0378">Hydrolase</keyword>
<gene>
    <name evidence="2" type="ORF">ABK249_07580</name>
</gene>
<evidence type="ECO:0000256" key="1">
    <source>
        <dbReference type="ARBA" id="ARBA00022801"/>
    </source>
</evidence>
<sequence>MHPLLRQKQPLIQRNDVCDLIDRLTDNLIHIEDRTGEFLLRLDDGRVIDTKGWAGWEWTHGIGLYGLFKYWQLTGNQDTMGIITDWFDARLKGGTPTKNVNTMAPFLILAYLYELKQNPHWRPYLETWAEWVMHDMPRTREGGLQHIVYNNVNDQQMWDDTLMMSVLPLAKIGLVLDRPEFVEEAKYQFLVHAQYLCDTETGLWFHGWTFAGNHNFARARWARGNSWITIAIPEFIELLDLKESDPLCRHLVSLLRRQATSLQQYQHASGLWHTLIDDPSSYLEASATAGFAYGLMKGVRKRYLTTDYLETAERAMKGVIDNIGPDGELQQVSFGTAMGHDLDFYRQIKLTSMPYGQAMAMLCLTELLRSYI</sequence>
<evidence type="ECO:0000313" key="3">
    <source>
        <dbReference type="Proteomes" id="UP001496627"/>
    </source>
</evidence>
<dbReference type="Gene3D" id="1.50.10.10">
    <property type="match status" value="1"/>
</dbReference>
<reference evidence="2 3" key="1">
    <citation type="submission" date="2024-05" db="EMBL/GenBank/DDBJ databases">
        <title>Neorhizobium sp. Rsf11, a plant growth promoting and heavy metal resistant PAH-degrader.</title>
        <authorList>
            <person name="Golubev S.N."/>
            <person name="Muratova A.Y."/>
            <person name="Markelova M.I."/>
        </authorList>
    </citation>
    <scope>NUCLEOTIDE SEQUENCE [LARGE SCALE GENOMIC DNA]</scope>
    <source>
        <strain evidence="2 3">Rsf11</strain>
    </source>
</reference>
<dbReference type="GO" id="GO:0016787">
    <property type="term" value="F:hydrolase activity"/>
    <property type="evidence" value="ECO:0007669"/>
    <property type="project" value="UniProtKB-KW"/>
</dbReference>